<accession>A0A1G2HZ34</accession>
<evidence type="ECO:0000259" key="8">
    <source>
        <dbReference type="Pfam" id="PF01850"/>
    </source>
</evidence>
<dbReference type="Proteomes" id="UP000179183">
    <property type="component" value="Unassembled WGS sequence"/>
</dbReference>
<evidence type="ECO:0000256" key="1">
    <source>
        <dbReference type="ARBA" id="ARBA00001946"/>
    </source>
</evidence>
<dbReference type="GO" id="GO:0016787">
    <property type="term" value="F:hydrolase activity"/>
    <property type="evidence" value="ECO:0007669"/>
    <property type="project" value="UniProtKB-KW"/>
</dbReference>
<evidence type="ECO:0000256" key="7">
    <source>
        <dbReference type="ARBA" id="ARBA00038093"/>
    </source>
</evidence>
<keyword evidence="4" id="KW-0479">Metal-binding</keyword>
<dbReference type="SUPFAM" id="SSF88723">
    <property type="entry name" value="PIN domain-like"/>
    <property type="match status" value="1"/>
</dbReference>
<dbReference type="GO" id="GO:0046872">
    <property type="term" value="F:metal ion binding"/>
    <property type="evidence" value="ECO:0007669"/>
    <property type="project" value="UniProtKB-KW"/>
</dbReference>
<comment type="cofactor">
    <cofactor evidence="1">
        <name>Mg(2+)</name>
        <dbReference type="ChEBI" id="CHEBI:18420"/>
    </cofactor>
</comment>
<dbReference type="PANTHER" id="PTHR33653">
    <property type="entry name" value="RIBONUCLEASE VAPC2"/>
    <property type="match status" value="1"/>
</dbReference>
<evidence type="ECO:0000313" key="9">
    <source>
        <dbReference type="EMBL" id="OGZ67068.1"/>
    </source>
</evidence>
<reference evidence="9 10" key="1">
    <citation type="journal article" date="2016" name="Nat. Commun.">
        <title>Thousands of microbial genomes shed light on interconnected biogeochemical processes in an aquifer system.</title>
        <authorList>
            <person name="Anantharaman K."/>
            <person name="Brown C.T."/>
            <person name="Hug L.A."/>
            <person name="Sharon I."/>
            <person name="Castelle C.J."/>
            <person name="Probst A.J."/>
            <person name="Thomas B.C."/>
            <person name="Singh A."/>
            <person name="Wilkins M.J."/>
            <person name="Karaoz U."/>
            <person name="Brodie E.L."/>
            <person name="Williams K.H."/>
            <person name="Hubbard S.S."/>
            <person name="Banfield J.F."/>
        </authorList>
    </citation>
    <scope>NUCLEOTIDE SEQUENCE [LARGE SCALE GENOMIC DNA]</scope>
</reference>
<dbReference type="AlphaFoldDB" id="A0A1G2HZ34"/>
<keyword evidence="2" id="KW-1277">Toxin-antitoxin system</keyword>
<organism evidence="9 10">
    <name type="scientific">Candidatus Staskawiczbacteria bacterium RIFCSPHIGHO2_02_FULL_33_16</name>
    <dbReference type="NCBI Taxonomy" id="1802204"/>
    <lineage>
        <taxon>Bacteria</taxon>
        <taxon>Candidatus Staskawicziibacteriota</taxon>
    </lineage>
</organism>
<dbReference type="PANTHER" id="PTHR33653:SF1">
    <property type="entry name" value="RIBONUCLEASE VAPC2"/>
    <property type="match status" value="1"/>
</dbReference>
<dbReference type="EMBL" id="MHOQ01000013">
    <property type="protein sequence ID" value="OGZ67068.1"/>
    <property type="molecule type" value="Genomic_DNA"/>
</dbReference>
<dbReference type="Pfam" id="PF01850">
    <property type="entry name" value="PIN"/>
    <property type="match status" value="1"/>
</dbReference>
<comment type="caution">
    <text evidence="9">The sequence shown here is derived from an EMBL/GenBank/DDBJ whole genome shotgun (WGS) entry which is preliminary data.</text>
</comment>
<name>A0A1G2HZ34_9BACT</name>
<sequence length="129" mass="14552">MILETSFVVDFLKGDEDAVSKMQSLIDEDVPYEITTPTIFELWGGLVNLEKPEKELQRITSLLEGIIIFPLDEESAKIAGNVDGQLVKRGLKIDTEDSMIAGIAIKNNKKVLTRDKHFDRIEGLKVEEY</sequence>
<protein>
    <recommendedName>
        <fullName evidence="8">PIN domain-containing protein</fullName>
    </recommendedName>
</protein>
<dbReference type="InterPro" id="IPR050556">
    <property type="entry name" value="Type_II_TA_system_RNase"/>
</dbReference>
<feature type="domain" description="PIN" evidence="8">
    <location>
        <begin position="1"/>
        <end position="123"/>
    </location>
</feature>
<evidence type="ECO:0000256" key="2">
    <source>
        <dbReference type="ARBA" id="ARBA00022649"/>
    </source>
</evidence>
<comment type="similarity">
    <text evidence="7">Belongs to the PINc/VapC protein family.</text>
</comment>
<evidence type="ECO:0000256" key="5">
    <source>
        <dbReference type="ARBA" id="ARBA00022801"/>
    </source>
</evidence>
<keyword evidence="3" id="KW-0540">Nuclease</keyword>
<evidence type="ECO:0000313" key="10">
    <source>
        <dbReference type="Proteomes" id="UP000179183"/>
    </source>
</evidence>
<evidence type="ECO:0000256" key="4">
    <source>
        <dbReference type="ARBA" id="ARBA00022723"/>
    </source>
</evidence>
<dbReference type="CDD" id="cd18754">
    <property type="entry name" value="PIN_VapC4-5_FitB-like"/>
    <property type="match status" value="1"/>
</dbReference>
<dbReference type="Gene3D" id="3.40.50.1010">
    <property type="entry name" value="5'-nuclease"/>
    <property type="match status" value="1"/>
</dbReference>
<keyword evidence="5" id="KW-0378">Hydrolase</keyword>
<gene>
    <name evidence="9" type="ORF">A3D34_01510</name>
</gene>
<dbReference type="InterPro" id="IPR002716">
    <property type="entry name" value="PIN_dom"/>
</dbReference>
<evidence type="ECO:0000256" key="3">
    <source>
        <dbReference type="ARBA" id="ARBA00022722"/>
    </source>
</evidence>
<dbReference type="GO" id="GO:0004518">
    <property type="term" value="F:nuclease activity"/>
    <property type="evidence" value="ECO:0007669"/>
    <property type="project" value="UniProtKB-KW"/>
</dbReference>
<evidence type="ECO:0000256" key="6">
    <source>
        <dbReference type="ARBA" id="ARBA00022842"/>
    </source>
</evidence>
<keyword evidence="6" id="KW-0460">Magnesium</keyword>
<dbReference type="InterPro" id="IPR029060">
    <property type="entry name" value="PIN-like_dom_sf"/>
</dbReference>
<proteinExistence type="inferred from homology"/>